<comment type="caution">
    <text evidence="1">The sequence shown here is derived from an EMBL/GenBank/DDBJ whole genome shotgun (WGS) entry which is preliminary data.</text>
</comment>
<organism evidence="1 2">
    <name type="scientific">Vibrio tasmaniensis</name>
    <dbReference type="NCBI Taxonomy" id="212663"/>
    <lineage>
        <taxon>Bacteria</taxon>
        <taxon>Pseudomonadati</taxon>
        <taxon>Pseudomonadota</taxon>
        <taxon>Gammaproteobacteria</taxon>
        <taxon>Vibrionales</taxon>
        <taxon>Vibrionaceae</taxon>
        <taxon>Vibrio</taxon>
    </lineage>
</organism>
<dbReference type="Proteomes" id="UP000308018">
    <property type="component" value="Unassembled WGS sequence"/>
</dbReference>
<accession>A0AB38NS37</accession>
<evidence type="ECO:0008006" key="3">
    <source>
        <dbReference type="Google" id="ProtNLM"/>
    </source>
</evidence>
<gene>
    <name evidence="1" type="ORF">FC057_09865</name>
</gene>
<proteinExistence type="predicted"/>
<name>A0AB38NS37_9VIBR</name>
<evidence type="ECO:0000313" key="2">
    <source>
        <dbReference type="Proteomes" id="UP000308018"/>
    </source>
</evidence>
<dbReference type="AlphaFoldDB" id="A0AB38NS37"/>
<sequence length="82" mass="9402">MLVDLLKVRECLTARFLVYVSPNRDPDMSVVMKAVEGGDECMIHSLGNYTYAAKVLGLDRGTVKRRYERFLKEKGEMNCIRT</sequence>
<dbReference type="EMBL" id="SYVV01000013">
    <property type="protein sequence ID" value="TKG34056.1"/>
    <property type="molecule type" value="Genomic_DNA"/>
</dbReference>
<protein>
    <recommendedName>
        <fullName evidence="3">DNA binding HTH domain-containing protein</fullName>
    </recommendedName>
</protein>
<evidence type="ECO:0000313" key="1">
    <source>
        <dbReference type="EMBL" id="TKG34056.1"/>
    </source>
</evidence>
<reference evidence="1 2" key="1">
    <citation type="submission" date="2019-04" db="EMBL/GenBank/DDBJ databases">
        <title>A reverse ecology approach based on a biological definition of microbial populations.</title>
        <authorList>
            <person name="Arevalo P."/>
            <person name="Vaninsberghe D."/>
            <person name="Elsherbini J."/>
            <person name="Gore J."/>
            <person name="Polz M."/>
        </authorList>
    </citation>
    <scope>NUCLEOTIDE SEQUENCE [LARGE SCALE GENOMIC DNA]</scope>
    <source>
        <strain evidence="1 2">10N.222.45.A8</strain>
    </source>
</reference>